<organism evidence="9 10">
    <name type="scientific">Vanrija humicola</name>
    <name type="common">Yeast</name>
    <name type="synonym">Cryptococcus humicola</name>
    <dbReference type="NCBI Taxonomy" id="5417"/>
    <lineage>
        <taxon>Eukaryota</taxon>
        <taxon>Fungi</taxon>
        <taxon>Dikarya</taxon>
        <taxon>Basidiomycota</taxon>
        <taxon>Agaricomycotina</taxon>
        <taxon>Tremellomycetes</taxon>
        <taxon>Trichosporonales</taxon>
        <taxon>Trichosporonaceae</taxon>
        <taxon>Vanrija</taxon>
    </lineage>
</organism>
<reference evidence="9 10" key="1">
    <citation type="journal article" date="2019" name="PLoS Genet.">
        <title>Convergent evolution of linked mating-type loci in basidiomycete fungi.</title>
        <authorList>
            <person name="Sun S."/>
            <person name="Coelho M.A."/>
            <person name="Heitman J."/>
            <person name="Nowrousian M."/>
        </authorList>
    </citation>
    <scope>NUCLEOTIDE SEQUENCE [LARGE SCALE GENOMIC DNA]</scope>
    <source>
        <strain evidence="9 10">CBS 4282</strain>
    </source>
</reference>
<dbReference type="GO" id="GO:0005634">
    <property type="term" value="C:nucleus"/>
    <property type="evidence" value="ECO:0007669"/>
    <property type="project" value="UniProtKB-SubCell"/>
</dbReference>
<evidence type="ECO:0000256" key="6">
    <source>
        <dbReference type="SAM" id="MobiDB-lite"/>
    </source>
</evidence>
<evidence type="ECO:0000313" key="10">
    <source>
        <dbReference type="Proteomes" id="UP000473826"/>
    </source>
</evidence>
<dbReference type="GO" id="GO:0036297">
    <property type="term" value="P:interstrand cross-link repair"/>
    <property type="evidence" value="ECO:0007669"/>
    <property type="project" value="TreeGrafter"/>
</dbReference>
<evidence type="ECO:0000259" key="7">
    <source>
        <dbReference type="Pfam" id="PF07522"/>
    </source>
</evidence>
<evidence type="ECO:0000313" key="9">
    <source>
        <dbReference type="EMBL" id="TXT07403.1"/>
    </source>
</evidence>
<proteinExistence type="inferred from homology"/>
<dbReference type="AlphaFoldDB" id="A0A7D8Z1N3"/>
<dbReference type="Gene3D" id="3.40.50.12650">
    <property type="match status" value="1"/>
</dbReference>
<dbReference type="Gene3D" id="3.60.15.10">
    <property type="entry name" value="Ribonuclease Z/Hydroxyacylglutathione hydrolase-like"/>
    <property type="match status" value="1"/>
</dbReference>
<evidence type="ECO:0000256" key="4">
    <source>
        <dbReference type="ARBA" id="ARBA00023204"/>
    </source>
</evidence>
<dbReference type="CDD" id="cd16273">
    <property type="entry name" value="SNM1A-1C-like_MBL-fold"/>
    <property type="match status" value="1"/>
</dbReference>
<dbReference type="InterPro" id="IPR011084">
    <property type="entry name" value="DRMBL"/>
</dbReference>
<comment type="subcellular location">
    <subcellularLocation>
        <location evidence="1">Nucleus</location>
    </subcellularLocation>
</comment>
<dbReference type="GO" id="GO:0035312">
    <property type="term" value="F:5'-3' DNA exonuclease activity"/>
    <property type="evidence" value="ECO:0007669"/>
    <property type="project" value="TreeGrafter"/>
</dbReference>
<keyword evidence="5" id="KW-0539">Nucleus</keyword>
<dbReference type="SUPFAM" id="SSF56281">
    <property type="entry name" value="Metallo-hydrolase/oxidoreductase"/>
    <property type="match status" value="1"/>
</dbReference>
<dbReference type="PANTHER" id="PTHR23240:SF6">
    <property type="entry name" value="DNA CROSS-LINK REPAIR 1A PROTEIN"/>
    <property type="match status" value="1"/>
</dbReference>
<dbReference type="InterPro" id="IPR036866">
    <property type="entry name" value="RibonucZ/Hydroxyglut_hydro"/>
</dbReference>
<dbReference type="OrthoDB" id="262529at2759"/>
<dbReference type="PANTHER" id="PTHR23240">
    <property type="entry name" value="DNA CROSS-LINK REPAIR PROTEIN PSO2/SNM1-RELATED"/>
    <property type="match status" value="1"/>
</dbReference>
<dbReference type="GO" id="GO:0003684">
    <property type="term" value="F:damaged DNA binding"/>
    <property type="evidence" value="ECO:0007669"/>
    <property type="project" value="TreeGrafter"/>
</dbReference>
<keyword evidence="10" id="KW-1185">Reference proteome</keyword>
<name>A0A7D8Z1N3_VANHU</name>
<feature type="domain" description="Metallo-beta-lactamase" evidence="8">
    <location>
        <begin position="52"/>
        <end position="200"/>
    </location>
</feature>
<feature type="domain" description="DNA repair metallo-beta-lactamase" evidence="7">
    <location>
        <begin position="293"/>
        <end position="421"/>
    </location>
</feature>
<dbReference type="Proteomes" id="UP000473826">
    <property type="component" value="Unassembled WGS sequence"/>
</dbReference>
<evidence type="ECO:0008006" key="11">
    <source>
        <dbReference type="Google" id="ProtNLM"/>
    </source>
</evidence>
<feature type="compositionally biased region" description="Basic and acidic residues" evidence="6">
    <location>
        <begin position="1"/>
        <end position="23"/>
    </location>
</feature>
<sequence length="427" mass="47928">MSRNKEKEQWKEGESAELRDANGRRNGPRKAPFYKVLTGMPIAVDAFCYGAIPGVTAYFLTHAHSDHYTNLTGRWRHGPIYCSQTTANLVVHMLGVERQWVHALPDDEEYEIPNTGGVKVTAIEANHCPGSSVFLFEGPQTIHSGDSSFKSPYVGSKRKFRYLHCGDFRACPKHVLHPAVAREKVDTVYLDTTYLNPQYCFPPQPLVIEACAALAKKLVLGERSVAMMEGWLVKKEANGDVKPVSERHSKVLVLIGTYNIGKERIVKGIARALGSKIYCDQRKRSILDCVEDPELHEMLDDDPIKCQVHLVPLMNISLERLQPYLQALKPHFDRILAFRPTGWTYTAPAGADTLPDVNFVIKRDQGRGFSDVSLKPIRGSSRQFMMFGVPYSEHSSFFELTCFALSLPGADLRVIATVNVHNEKRSL</sequence>
<feature type="region of interest" description="Disordered" evidence="6">
    <location>
        <begin position="1"/>
        <end position="25"/>
    </location>
</feature>
<dbReference type="GO" id="GO:0006303">
    <property type="term" value="P:double-strand break repair via nonhomologous end joining"/>
    <property type="evidence" value="ECO:0007669"/>
    <property type="project" value="TreeGrafter"/>
</dbReference>
<comment type="similarity">
    <text evidence="2">Belongs to the DNA repair metallo-beta-lactamase (DRMBL) family.</text>
</comment>
<accession>A0A7D8Z1N3</accession>
<keyword evidence="3" id="KW-0227">DNA damage</keyword>
<dbReference type="FunFam" id="3.40.50.12650:FF:000007">
    <property type="entry name" value="DNA cross-link repair 1A protein, variant"/>
    <property type="match status" value="1"/>
</dbReference>
<keyword evidence="4" id="KW-0234">DNA repair</keyword>
<evidence type="ECO:0000256" key="1">
    <source>
        <dbReference type="ARBA" id="ARBA00004123"/>
    </source>
</evidence>
<evidence type="ECO:0000256" key="3">
    <source>
        <dbReference type="ARBA" id="ARBA00022763"/>
    </source>
</evidence>
<evidence type="ECO:0000256" key="5">
    <source>
        <dbReference type="ARBA" id="ARBA00023242"/>
    </source>
</evidence>
<dbReference type="InterPro" id="IPR001279">
    <property type="entry name" value="Metallo-B-lactamas"/>
</dbReference>
<comment type="caution">
    <text evidence="9">The sequence shown here is derived from an EMBL/GenBank/DDBJ whole genome shotgun (WGS) entry which is preliminary data.</text>
</comment>
<dbReference type="Pfam" id="PF12706">
    <property type="entry name" value="Lactamase_B_2"/>
    <property type="match status" value="1"/>
</dbReference>
<dbReference type="Pfam" id="PF07522">
    <property type="entry name" value="DRMBL"/>
    <property type="match status" value="1"/>
</dbReference>
<evidence type="ECO:0000259" key="8">
    <source>
        <dbReference type="Pfam" id="PF12706"/>
    </source>
</evidence>
<gene>
    <name evidence="9" type="ORF">VHUM_03123</name>
</gene>
<protein>
    <recommendedName>
        <fullName evidence="11">DNA repair metallo-beta-lactamase domain-containing protein</fullName>
    </recommendedName>
</protein>
<dbReference type="EMBL" id="QKWK01000008">
    <property type="protein sequence ID" value="TXT07403.1"/>
    <property type="molecule type" value="Genomic_DNA"/>
</dbReference>
<evidence type="ECO:0000256" key="2">
    <source>
        <dbReference type="ARBA" id="ARBA00010304"/>
    </source>
</evidence>